<protein>
    <submittedName>
        <fullName evidence="4">ATP12 family protein</fullName>
    </submittedName>
</protein>
<dbReference type="PANTHER" id="PTHR21013">
    <property type="entry name" value="ATP SYNTHASE MITOCHONDRIAL F1 COMPLEX ASSEMBLY FACTOR 2/ATP12 PROTEIN, MITOCHONDRIAL PRECURSOR"/>
    <property type="match status" value="1"/>
</dbReference>
<dbReference type="InterPro" id="IPR023335">
    <property type="entry name" value="ATP12_ortho_dom_sf"/>
</dbReference>
<keyword evidence="2" id="KW-0809">Transit peptide</keyword>
<sequence length="234" mass="26292">MKRFYSEVAIAEEPDGWTVRLDGRAIRTQGGQPQRVPNSALAELLAAEWRDQGATLDPRRFVHRDLADYAIDVIAPDPEPVREGLLAYIETDTLCYRADPDEHFWRRQQQMWEPLVADFEAREQVVLERVSGVMHRPQRPATLATLRARLGGLGPFELAALKTLTSLAASLCVGLSVLRQDADAQALWSAANLEEDWQAEHWGIDEEAQAARDLRTGQFFAALDFARAATADRR</sequence>
<evidence type="ECO:0000256" key="2">
    <source>
        <dbReference type="ARBA" id="ARBA00022946"/>
    </source>
</evidence>
<dbReference type="PANTHER" id="PTHR21013:SF10">
    <property type="entry name" value="ATP SYNTHASE MITOCHONDRIAL F1 COMPLEX ASSEMBLY FACTOR 2"/>
    <property type="match status" value="1"/>
</dbReference>
<gene>
    <name evidence="4" type="ORF">Q9K01_04165</name>
</gene>
<evidence type="ECO:0000256" key="3">
    <source>
        <dbReference type="ARBA" id="ARBA00023186"/>
    </source>
</evidence>
<evidence type="ECO:0000313" key="4">
    <source>
        <dbReference type="EMBL" id="MDP4538816.1"/>
    </source>
</evidence>
<evidence type="ECO:0000256" key="1">
    <source>
        <dbReference type="ARBA" id="ARBA00008231"/>
    </source>
</evidence>
<evidence type="ECO:0000313" key="5">
    <source>
        <dbReference type="Proteomes" id="UP001235664"/>
    </source>
</evidence>
<dbReference type="Gene3D" id="1.10.3580.10">
    <property type="entry name" value="ATP12 ATPase"/>
    <property type="match status" value="1"/>
</dbReference>
<dbReference type="InterPro" id="IPR011419">
    <property type="entry name" value="ATP12_ATP_synth-F1-assembly"/>
</dbReference>
<dbReference type="InterPro" id="IPR042272">
    <property type="entry name" value="ATP12_ATP_synth-F1-assembly_N"/>
</dbReference>
<dbReference type="Pfam" id="PF07542">
    <property type="entry name" value="ATP12"/>
    <property type="match status" value="1"/>
</dbReference>
<name>A0ABT9H676_9SPHN</name>
<dbReference type="Proteomes" id="UP001235664">
    <property type="component" value="Unassembled WGS sequence"/>
</dbReference>
<keyword evidence="3" id="KW-0143">Chaperone</keyword>
<keyword evidence="5" id="KW-1185">Reference proteome</keyword>
<dbReference type="EMBL" id="JAVAIL010000001">
    <property type="protein sequence ID" value="MDP4538816.1"/>
    <property type="molecule type" value="Genomic_DNA"/>
</dbReference>
<accession>A0ABT9H676</accession>
<comment type="similarity">
    <text evidence="1">Belongs to the ATP12 family.</text>
</comment>
<proteinExistence type="inferred from homology"/>
<dbReference type="SUPFAM" id="SSF160909">
    <property type="entry name" value="ATP12-like"/>
    <property type="match status" value="1"/>
</dbReference>
<dbReference type="Gene3D" id="3.30.2180.10">
    <property type="entry name" value="ATP12-like"/>
    <property type="match status" value="1"/>
</dbReference>
<dbReference type="RefSeq" id="WP_305928931.1">
    <property type="nucleotide sequence ID" value="NZ_JAVAIL010000001.1"/>
</dbReference>
<organism evidence="4 5">
    <name type="scientific">Qipengyuania benthica</name>
    <dbReference type="NCBI Taxonomy" id="3067651"/>
    <lineage>
        <taxon>Bacteria</taxon>
        <taxon>Pseudomonadati</taxon>
        <taxon>Pseudomonadota</taxon>
        <taxon>Alphaproteobacteria</taxon>
        <taxon>Sphingomonadales</taxon>
        <taxon>Erythrobacteraceae</taxon>
        <taxon>Qipengyuania</taxon>
    </lineage>
</organism>
<reference evidence="4 5" key="1">
    <citation type="submission" date="2023-08" db="EMBL/GenBank/DDBJ databases">
        <title>genomic of DY56.</title>
        <authorList>
            <person name="Wang Y."/>
        </authorList>
    </citation>
    <scope>NUCLEOTIDE SEQUENCE [LARGE SCALE GENOMIC DNA]</scope>
    <source>
        <strain evidence="4 5">DY56-A-20</strain>
    </source>
</reference>
<comment type="caution">
    <text evidence="4">The sequence shown here is derived from an EMBL/GenBank/DDBJ whole genome shotgun (WGS) entry which is preliminary data.</text>
</comment>